<sequence length="115" mass="13394">MVVRKEVKMKKIILMLVSVLVINACTSTKNAPFNEVEASLNQKYGTLSNEYYKMLENPIVEKDRRSILNKFESFRTEVRDLKKNRKNQTSNETRVLNSFIDKSSTNIQYLNDLGE</sequence>
<dbReference type="STRING" id="76859.RN98_07015"/>
<gene>
    <name evidence="1" type="ORF">HMPREF9094_1913</name>
</gene>
<reference evidence="1 2" key="1">
    <citation type="submission" date="2011-05" db="EMBL/GenBank/DDBJ databases">
        <authorList>
            <person name="Muzny D."/>
            <person name="Qin X."/>
            <person name="Deng J."/>
            <person name="Jiang H."/>
            <person name="Liu Y."/>
            <person name="Qu J."/>
            <person name="Song X.-Z."/>
            <person name="Zhang L."/>
            <person name="Thornton R."/>
            <person name="Coyle M."/>
            <person name="Francisco L."/>
            <person name="Jackson L."/>
            <person name="Javaid M."/>
            <person name="Korchina V."/>
            <person name="Kovar C."/>
            <person name="Mata R."/>
            <person name="Mathew T."/>
            <person name="Ngo R."/>
            <person name="Nguyen L."/>
            <person name="Nguyen N."/>
            <person name="Okwuonu G."/>
            <person name="Ongeri F."/>
            <person name="Pham C."/>
            <person name="Simmons D."/>
            <person name="Wilczek-Boney K."/>
            <person name="Hale W."/>
            <person name="Jakkamsetti A."/>
            <person name="Pham P."/>
            <person name="Ruth R."/>
            <person name="San Lucas F."/>
            <person name="Warren J."/>
            <person name="Zhang J."/>
            <person name="Zhao Z."/>
            <person name="Zhou C."/>
            <person name="Zhu D."/>
            <person name="Lee S."/>
            <person name="Bess C."/>
            <person name="Blankenburg K."/>
            <person name="Forbes L."/>
            <person name="Fu Q."/>
            <person name="Gubbala S."/>
            <person name="Hirani K."/>
            <person name="Jayaseelan J.C."/>
            <person name="Lara F."/>
            <person name="Munidasa M."/>
            <person name="Palculict T."/>
            <person name="Patil S."/>
            <person name="Pu L.-L."/>
            <person name="Saada N."/>
            <person name="Tang L."/>
            <person name="Weissenberger G."/>
            <person name="Zhu Y."/>
            <person name="Hemphill L."/>
            <person name="Shang Y."/>
            <person name="Youmans B."/>
            <person name="Ayvaz T."/>
            <person name="Ross M."/>
            <person name="Santibanez J."/>
            <person name="Aqrawi P."/>
            <person name="Gross S."/>
            <person name="Joshi V."/>
            <person name="Fowler G."/>
            <person name="Nazareth L."/>
            <person name="Reid J."/>
            <person name="Worley K."/>
            <person name="Petrosino J."/>
            <person name="Highlander S."/>
            <person name="Gibbs R."/>
        </authorList>
    </citation>
    <scope>NUCLEOTIDE SEQUENCE [LARGE SCALE GENOMIC DNA]</scope>
    <source>
        <strain evidence="1 2">ATCC 51191</strain>
    </source>
</reference>
<dbReference type="HOGENOM" id="CLU_2105416_0_0_0"/>
<dbReference type="AlphaFoldDB" id="F9EPQ8"/>
<evidence type="ECO:0000313" key="2">
    <source>
        <dbReference type="Proteomes" id="UP000005392"/>
    </source>
</evidence>
<dbReference type="Proteomes" id="UP000005392">
    <property type="component" value="Unassembled WGS sequence"/>
</dbReference>
<keyword evidence="2" id="KW-1185">Reference proteome</keyword>
<accession>F9EPQ8</accession>
<protein>
    <submittedName>
        <fullName evidence="1">Uncharacterized protein</fullName>
    </submittedName>
</protein>
<dbReference type="EMBL" id="AFQD01000329">
    <property type="protein sequence ID" value="EGQ79061.1"/>
    <property type="molecule type" value="Genomic_DNA"/>
</dbReference>
<proteinExistence type="predicted"/>
<evidence type="ECO:0000313" key="1">
    <source>
        <dbReference type="EMBL" id="EGQ79061.1"/>
    </source>
</evidence>
<comment type="caution">
    <text evidence="1">The sequence shown here is derived from an EMBL/GenBank/DDBJ whole genome shotgun (WGS) entry which is preliminary data.</text>
</comment>
<name>F9EPQ8_9FUSO</name>
<organism evidence="1 2">
    <name type="scientific">Fusobacterium animalis ATCC 51191</name>
    <dbReference type="NCBI Taxonomy" id="997347"/>
    <lineage>
        <taxon>Bacteria</taxon>
        <taxon>Fusobacteriati</taxon>
        <taxon>Fusobacteriota</taxon>
        <taxon>Fusobacteriia</taxon>
        <taxon>Fusobacteriales</taxon>
        <taxon>Fusobacteriaceae</taxon>
        <taxon>Fusobacterium</taxon>
    </lineage>
</organism>
<dbReference type="PATRIC" id="fig|997347.4.peg.1772"/>